<gene>
    <name evidence="1" type="ORF">E0H26_28790</name>
</gene>
<dbReference type="RefSeq" id="WP_131309608.1">
    <property type="nucleotide sequence ID" value="NZ_SJJR01000040.1"/>
</dbReference>
<accession>A0A4R0FXD5</accession>
<evidence type="ECO:0000313" key="1">
    <source>
        <dbReference type="EMBL" id="TCB87793.1"/>
    </source>
</evidence>
<evidence type="ECO:0008006" key="3">
    <source>
        <dbReference type="Google" id="ProtNLM"/>
    </source>
</evidence>
<protein>
    <recommendedName>
        <fullName evidence="3">NTP pyrophosphohydrolase</fullName>
    </recommendedName>
</protein>
<evidence type="ECO:0000313" key="2">
    <source>
        <dbReference type="Proteomes" id="UP000292274"/>
    </source>
</evidence>
<name>A0A4R0FXD5_9ACTN</name>
<sequence>MDTPLLIVDAANVVGSRPDGWWRDRAGATARLRDTLAPVGGQGVPPDLPPPVEVVLVVEGAARHVPGIDGVRVVAAPGSGDDAVVELVAEAGDRRRLVVTADRALRERVTGLGAEVYGPRWLRP</sequence>
<dbReference type="OrthoDB" id="3404294at2"/>
<reference evidence="1 2" key="1">
    <citation type="submission" date="2019-02" db="EMBL/GenBank/DDBJ databases">
        <title>Jishengella sp. nov., isolated from a root of Zingiber montanum.</title>
        <authorList>
            <person name="Kuncharoen N."/>
            <person name="Kudo T."/>
            <person name="Masahiro Y."/>
            <person name="Ohkuma M."/>
            <person name="Tanasupawat S."/>
        </authorList>
    </citation>
    <scope>NUCLEOTIDE SEQUENCE [LARGE SCALE GENOMIC DNA]</scope>
    <source>
        <strain evidence="1 2">PLAI 1-1</strain>
    </source>
</reference>
<organism evidence="1 2">
    <name type="scientific">Micromonospora zingiberis</name>
    <dbReference type="NCBI Taxonomy" id="2053011"/>
    <lineage>
        <taxon>Bacteria</taxon>
        <taxon>Bacillati</taxon>
        <taxon>Actinomycetota</taxon>
        <taxon>Actinomycetes</taxon>
        <taxon>Micromonosporales</taxon>
        <taxon>Micromonosporaceae</taxon>
        <taxon>Micromonospora</taxon>
    </lineage>
</organism>
<comment type="caution">
    <text evidence="1">The sequence shown here is derived from an EMBL/GenBank/DDBJ whole genome shotgun (WGS) entry which is preliminary data.</text>
</comment>
<proteinExistence type="predicted"/>
<dbReference type="AlphaFoldDB" id="A0A4R0FXD5"/>
<dbReference type="Proteomes" id="UP000292274">
    <property type="component" value="Unassembled WGS sequence"/>
</dbReference>
<dbReference type="EMBL" id="SJJR01000040">
    <property type="protein sequence ID" value="TCB87793.1"/>
    <property type="molecule type" value="Genomic_DNA"/>
</dbReference>
<keyword evidence="2" id="KW-1185">Reference proteome</keyword>